<reference evidence="1" key="1">
    <citation type="submission" date="2020-01" db="EMBL/GenBank/DDBJ databases">
        <authorList>
            <consortium name="DOE Joint Genome Institute"/>
            <person name="Haridas S."/>
            <person name="Albert R."/>
            <person name="Binder M."/>
            <person name="Bloem J."/>
            <person name="Labutti K."/>
            <person name="Salamov A."/>
            <person name="Andreopoulos B."/>
            <person name="Baker S.E."/>
            <person name="Barry K."/>
            <person name="Bills G."/>
            <person name="Bluhm B.H."/>
            <person name="Cannon C."/>
            <person name="Castanera R."/>
            <person name="Culley D.E."/>
            <person name="Daum C."/>
            <person name="Ezra D."/>
            <person name="Gonzalez J.B."/>
            <person name="Henrissat B."/>
            <person name="Kuo A."/>
            <person name="Liang C."/>
            <person name="Lipzen A."/>
            <person name="Lutzoni F."/>
            <person name="Magnuson J."/>
            <person name="Mondo S."/>
            <person name="Nolan M."/>
            <person name="Ohm R."/>
            <person name="Pangilinan J."/>
            <person name="Park H.-J."/>
            <person name="Ramirez L."/>
            <person name="Alfaro M."/>
            <person name="Sun H."/>
            <person name="Tritt A."/>
            <person name="Yoshinaga Y."/>
            <person name="Zwiers L.-H."/>
            <person name="Turgeon B.G."/>
            <person name="Goodwin S.B."/>
            <person name="Spatafora J.W."/>
            <person name="Crous P.W."/>
            <person name="Grigoriev I.V."/>
        </authorList>
    </citation>
    <scope>NUCLEOTIDE SEQUENCE</scope>
    <source>
        <strain evidence="1">IPT5</strain>
    </source>
</reference>
<dbReference type="EMBL" id="MU006305">
    <property type="protein sequence ID" value="KAF2850638.1"/>
    <property type="molecule type" value="Genomic_DNA"/>
</dbReference>
<dbReference type="InterPro" id="IPR011009">
    <property type="entry name" value="Kinase-like_dom_sf"/>
</dbReference>
<dbReference type="Proteomes" id="UP000799423">
    <property type="component" value="Unassembled WGS sequence"/>
</dbReference>
<dbReference type="OrthoDB" id="4177236at2759"/>
<dbReference type="AlphaFoldDB" id="A0A6A7B8P5"/>
<gene>
    <name evidence="1" type="ORF">T440DRAFT_468221</name>
</gene>
<evidence type="ECO:0008006" key="3">
    <source>
        <dbReference type="Google" id="ProtNLM"/>
    </source>
</evidence>
<protein>
    <recommendedName>
        <fullName evidence="3">Aminoglycoside phosphotransferase domain-containing protein</fullName>
    </recommendedName>
</protein>
<evidence type="ECO:0000313" key="1">
    <source>
        <dbReference type="EMBL" id="KAF2850638.1"/>
    </source>
</evidence>
<evidence type="ECO:0000313" key="2">
    <source>
        <dbReference type="Proteomes" id="UP000799423"/>
    </source>
</evidence>
<sequence>MTHGVLHPRNVLAEFHDGHIKVNGIVDWEAGGVYPEYWEYAKSLNTVSSVNGDDWCHYIPVKGI</sequence>
<organism evidence="1 2">
    <name type="scientific">Plenodomus tracheiphilus IPT5</name>
    <dbReference type="NCBI Taxonomy" id="1408161"/>
    <lineage>
        <taxon>Eukaryota</taxon>
        <taxon>Fungi</taxon>
        <taxon>Dikarya</taxon>
        <taxon>Ascomycota</taxon>
        <taxon>Pezizomycotina</taxon>
        <taxon>Dothideomycetes</taxon>
        <taxon>Pleosporomycetidae</taxon>
        <taxon>Pleosporales</taxon>
        <taxon>Pleosporineae</taxon>
        <taxon>Leptosphaeriaceae</taxon>
        <taxon>Plenodomus</taxon>
    </lineage>
</organism>
<proteinExistence type="predicted"/>
<name>A0A6A7B8P5_9PLEO</name>
<dbReference type="SUPFAM" id="SSF56112">
    <property type="entry name" value="Protein kinase-like (PK-like)"/>
    <property type="match status" value="1"/>
</dbReference>
<accession>A0A6A7B8P5</accession>
<keyword evidence="2" id="KW-1185">Reference proteome</keyword>